<feature type="chain" id="PRO_5039521230" description="GH16 domain-containing protein" evidence="3">
    <location>
        <begin position="38"/>
        <end position="646"/>
    </location>
</feature>
<dbReference type="SMR" id="A0A7Y9S6D7"/>
<dbReference type="SUPFAM" id="SSF49899">
    <property type="entry name" value="Concanavalin A-like lectins/glucanases"/>
    <property type="match status" value="1"/>
</dbReference>
<dbReference type="InterPro" id="IPR000757">
    <property type="entry name" value="Beta-glucanase-like"/>
</dbReference>
<dbReference type="GO" id="GO:0030246">
    <property type="term" value="F:carbohydrate binding"/>
    <property type="evidence" value="ECO:0007669"/>
    <property type="project" value="UniProtKB-KW"/>
</dbReference>
<evidence type="ECO:0000313" key="5">
    <source>
        <dbReference type="EMBL" id="NYE95358.1"/>
    </source>
</evidence>
<dbReference type="AlphaFoldDB" id="A0A7Y9S6D7"/>
<reference evidence="5 6" key="1">
    <citation type="submission" date="2020-07" db="EMBL/GenBank/DDBJ databases">
        <title>Sequencing the genomes of 1000 actinobacteria strains.</title>
        <authorList>
            <person name="Klenk H.-P."/>
        </authorList>
    </citation>
    <scope>NUCLEOTIDE SEQUENCE [LARGE SCALE GENOMIC DNA]</scope>
    <source>
        <strain evidence="5 6">DSM 102047</strain>
    </source>
</reference>
<dbReference type="PROSITE" id="PS50231">
    <property type="entry name" value="RICIN_B_LECTIN"/>
    <property type="match status" value="2"/>
</dbReference>
<dbReference type="GO" id="GO:0005975">
    <property type="term" value="P:carbohydrate metabolic process"/>
    <property type="evidence" value="ECO:0007669"/>
    <property type="project" value="InterPro"/>
</dbReference>
<feature type="signal peptide" evidence="3">
    <location>
        <begin position="1"/>
        <end position="37"/>
    </location>
</feature>
<dbReference type="GO" id="GO:0004553">
    <property type="term" value="F:hydrolase activity, hydrolyzing O-glycosyl compounds"/>
    <property type="evidence" value="ECO:0007669"/>
    <property type="project" value="InterPro"/>
</dbReference>
<accession>A0A7Y9S6D7</accession>
<comment type="caution">
    <text evidence="5">The sequence shown here is derived from an EMBL/GenBank/DDBJ whole genome shotgun (WGS) entry which is preliminary data.</text>
</comment>
<dbReference type="Gene3D" id="2.60.120.200">
    <property type="match status" value="1"/>
</dbReference>
<dbReference type="SUPFAM" id="SSF50370">
    <property type="entry name" value="Ricin B-like lectins"/>
    <property type="match status" value="2"/>
</dbReference>
<organism evidence="5 6">
    <name type="scientific">Psychromicrobium silvestre</name>
    <dbReference type="NCBI Taxonomy" id="1645614"/>
    <lineage>
        <taxon>Bacteria</taxon>
        <taxon>Bacillati</taxon>
        <taxon>Actinomycetota</taxon>
        <taxon>Actinomycetes</taxon>
        <taxon>Micrococcales</taxon>
        <taxon>Micrococcaceae</taxon>
        <taxon>Psychromicrobium</taxon>
    </lineage>
</organism>
<name>A0A7Y9S6D7_9MICC</name>
<dbReference type="InterPro" id="IPR035992">
    <property type="entry name" value="Ricin_B-like_lectins"/>
</dbReference>
<keyword evidence="2" id="KW-1015">Disulfide bond</keyword>
<dbReference type="EMBL" id="JACBYQ010000001">
    <property type="protein sequence ID" value="NYE95358.1"/>
    <property type="molecule type" value="Genomic_DNA"/>
</dbReference>
<protein>
    <recommendedName>
        <fullName evidence="4">GH16 domain-containing protein</fullName>
    </recommendedName>
</protein>
<feature type="domain" description="GH16" evidence="4">
    <location>
        <begin position="354"/>
        <end position="646"/>
    </location>
</feature>
<dbReference type="InterPro" id="IPR000772">
    <property type="entry name" value="Ricin_B_lectin"/>
</dbReference>
<evidence type="ECO:0000256" key="2">
    <source>
        <dbReference type="ARBA" id="ARBA00023157"/>
    </source>
</evidence>
<evidence type="ECO:0000256" key="3">
    <source>
        <dbReference type="SAM" id="SignalP"/>
    </source>
</evidence>
<keyword evidence="3" id="KW-0732">Signal</keyword>
<dbReference type="InterPro" id="IPR013320">
    <property type="entry name" value="ConA-like_dom_sf"/>
</dbReference>
<dbReference type="SMART" id="SM00458">
    <property type="entry name" value="RICIN"/>
    <property type="match status" value="2"/>
</dbReference>
<dbReference type="PANTHER" id="PTHR11675:SF126">
    <property type="entry name" value="RICIN B LECTIN DOMAIN-CONTAINING PROTEIN"/>
    <property type="match status" value="1"/>
</dbReference>
<dbReference type="GO" id="GO:0004653">
    <property type="term" value="F:polypeptide N-acetylgalactosaminyltransferase activity"/>
    <property type="evidence" value="ECO:0007669"/>
    <property type="project" value="TreeGrafter"/>
</dbReference>
<sequence length="646" mass="64594">MPFSRIGQLRIPTLIFALIVPALLAMAVMTAPGAAAAAVSGNIVNSSSGLCLAPQGGAAYAGAALTVASCNNTASEQFRAAGSNLIGSGAAGQTTGLCISVSGVKTGSPVTLASCTSTASQMWVLQSNGSFVGLASGLCLAVKGGAATAGAPMVITTCNGKQGQAWNTAGTGIIVGIDTSTGTSPGTGTGTGTGTGASTAASGTLVNTASALCLSSARIGALSGTPLLLNTCISGNSDQQFVSGTSNTLLNNGLCLSVLTSGTYNLQLLTCGSSANQGWSTSSNGTIVNAQTGLCLTVNGTAELGVVVSRQSCTGSASQVWTAGAGTVPGTGSDTGTGTIPTLGCAGPTTGTGASTGGIATPAGYSASNLVFNDNFSESITNNWNFGLTDAATSSNGYIAWNQSGSLPCVGSGATSPFDAEYHMPSQISQTSTGNAYNNFSTGGNGLSMTAQYAPRTVNGTSYTWQSGSVNTYGKHAFGGFGTEINMIVRAKMACAVVNGQLTPNGAWNSIWMLPATLGFGGQEIDLQEGGFTAGSANPANVIQQNVHYADSTGKSMIQDTGVNLCSGYHNYQMDWNSATRTISFYFDGTLTQTVSNSGVPTAPMFLLLSNNVVTPAANSWHSPVQSTSGTMTMSVSNVQVYQKQG</sequence>
<dbReference type="PROSITE" id="PS51762">
    <property type="entry name" value="GH16_2"/>
    <property type="match status" value="1"/>
</dbReference>
<keyword evidence="1" id="KW-0430">Lectin</keyword>
<evidence type="ECO:0000313" key="6">
    <source>
        <dbReference type="Proteomes" id="UP000521748"/>
    </source>
</evidence>
<dbReference type="Gene3D" id="2.80.10.50">
    <property type="match status" value="2"/>
</dbReference>
<gene>
    <name evidence="5" type="ORF">FHU41_001579</name>
</gene>
<dbReference type="Pfam" id="PF00722">
    <property type="entry name" value="Glyco_hydro_16"/>
    <property type="match status" value="1"/>
</dbReference>
<keyword evidence="6" id="KW-1185">Reference proteome</keyword>
<dbReference type="Pfam" id="PF00652">
    <property type="entry name" value="Ricin_B_lectin"/>
    <property type="match status" value="2"/>
</dbReference>
<dbReference type="RefSeq" id="WP_179389003.1">
    <property type="nucleotide sequence ID" value="NZ_JACBYQ010000001.1"/>
</dbReference>
<evidence type="ECO:0000259" key="4">
    <source>
        <dbReference type="PROSITE" id="PS51762"/>
    </source>
</evidence>
<dbReference type="Proteomes" id="UP000521748">
    <property type="component" value="Unassembled WGS sequence"/>
</dbReference>
<evidence type="ECO:0000256" key="1">
    <source>
        <dbReference type="ARBA" id="ARBA00022734"/>
    </source>
</evidence>
<dbReference type="GO" id="GO:0006493">
    <property type="term" value="P:protein O-linked glycosylation"/>
    <property type="evidence" value="ECO:0007669"/>
    <property type="project" value="TreeGrafter"/>
</dbReference>
<dbReference type="PANTHER" id="PTHR11675">
    <property type="entry name" value="N-ACETYLGALACTOSAMINYLTRANSFERASE"/>
    <property type="match status" value="1"/>
</dbReference>
<proteinExistence type="predicted"/>